<dbReference type="Gene3D" id="3.30.457.50">
    <property type="entry name" value="Chromosome segregation protein Spc25"/>
    <property type="match status" value="1"/>
</dbReference>
<dbReference type="GO" id="GO:0051301">
    <property type="term" value="P:cell division"/>
    <property type="evidence" value="ECO:0007669"/>
    <property type="project" value="UniProtKB-UniRule"/>
</dbReference>
<dbReference type="InterPro" id="IPR045143">
    <property type="entry name" value="Spc25"/>
</dbReference>
<evidence type="ECO:0000313" key="15">
    <source>
        <dbReference type="Proteomes" id="UP000095085"/>
    </source>
</evidence>
<keyword evidence="15" id="KW-1185">Reference proteome</keyword>
<evidence type="ECO:0000256" key="1">
    <source>
        <dbReference type="ARBA" id="ARBA00002772"/>
    </source>
</evidence>
<dbReference type="Proteomes" id="UP000095085">
    <property type="component" value="Unassembled WGS sequence"/>
</dbReference>
<evidence type="ECO:0000256" key="11">
    <source>
        <dbReference type="RuleBase" id="RU367150"/>
    </source>
</evidence>
<organism evidence="14 15">
    <name type="scientific">Hyphopichia burtonii NRRL Y-1933</name>
    <dbReference type="NCBI Taxonomy" id="984485"/>
    <lineage>
        <taxon>Eukaryota</taxon>
        <taxon>Fungi</taxon>
        <taxon>Dikarya</taxon>
        <taxon>Ascomycota</taxon>
        <taxon>Saccharomycotina</taxon>
        <taxon>Pichiomycetes</taxon>
        <taxon>Debaryomycetaceae</taxon>
        <taxon>Hyphopichia</taxon>
    </lineage>
</organism>
<evidence type="ECO:0000256" key="7">
    <source>
        <dbReference type="ARBA" id="ARBA00022838"/>
    </source>
</evidence>
<gene>
    <name evidence="14" type="ORF">HYPBUDRAFT_153873</name>
</gene>
<keyword evidence="6 11" id="KW-0498">Mitosis</keyword>
<dbReference type="CDD" id="cd23784">
    <property type="entry name" value="RWD_Spc25"/>
    <property type="match status" value="1"/>
</dbReference>
<dbReference type="InterPro" id="IPR013255">
    <property type="entry name" value="Spc25_C"/>
</dbReference>
<keyword evidence="5 11" id="KW-0132">Cell division</keyword>
<comment type="subcellular location">
    <subcellularLocation>
        <location evidence="11">Nucleus</location>
    </subcellularLocation>
    <subcellularLocation>
        <location evidence="11">Chromosome</location>
        <location evidence="11">Centromere</location>
        <location evidence="11">Kinetochore</location>
    </subcellularLocation>
</comment>
<keyword evidence="4 11" id="KW-0158">Chromosome</keyword>
<evidence type="ECO:0000256" key="9">
    <source>
        <dbReference type="ARBA" id="ARBA00023306"/>
    </source>
</evidence>
<comment type="subunit">
    <text evidence="3">Component of the NDC80 complex, which consists of NDC80, NUF2, SPC24 and SPC25.</text>
</comment>
<dbReference type="STRING" id="984485.A0A1E4REK3"/>
<proteinExistence type="inferred from homology"/>
<dbReference type="PANTHER" id="PTHR14281">
    <property type="entry name" value="KINETOCHORE PROTEIN SPC25-RELATED"/>
    <property type="match status" value="1"/>
</dbReference>
<reference evidence="15" key="1">
    <citation type="submission" date="2016-05" db="EMBL/GenBank/DDBJ databases">
        <title>Comparative genomics of biotechnologically important yeasts.</title>
        <authorList>
            <consortium name="DOE Joint Genome Institute"/>
            <person name="Riley R."/>
            <person name="Haridas S."/>
            <person name="Wolfe K.H."/>
            <person name="Lopes M.R."/>
            <person name="Hittinger C.T."/>
            <person name="Goker M."/>
            <person name="Salamov A."/>
            <person name="Wisecaver J."/>
            <person name="Long T.M."/>
            <person name="Aerts A.L."/>
            <person name="Barry K."/>
            <person name="Choi C."/>
            <person name="Clum A."/>
            <person name="Coughlan A.Y."/>
            <person name="Deshpande S."/>
            <person name="Douglass A.P."/>
            <person name="Hanson S.J."/>
            <person name="Klenk H.-P."/>
            <person name="Labutti K."/>
            <person name="Lapidus A."/>
            <person name="Lindquist E."/>
            <person name="Lipzen A."/>
            <person name="Meier-Kolthoff J.P."/>
            <person name="Ohm R.A."/>
            <person name="Otillar R.P."/>
            <person name="Pangilinan J."/>
            <person name="Peng Y."/>
            <person name="Rokas A."/>
            <person name="Rosa C.A."/>
            <person name="Scheuner C."/>
            <person name="Sibirny A.A."/>
            <person name="Slot J.C."/>
            <person name="Stielow J.B."/>
            <person name="Sun H."/>
            <person name="Kurtzman C.P."/>
            <person name="Blackwell M."/>
            <person name="Grigoriev I.V."/>
            <person name="Jeffries T.W."/>
        </authorList>
    </citation>
    <scope>NUCLEOTIDE SEQUENCE [LARGE SCALE GENOMIC DNA]</scope>
    <source>
        <strain evidence="15">NRRL Y-1933</strain>
    </source>
</reference>
<dbReference type="GO" id="GO:0005634">
    <property type="term" value="C:nucleus"/>
    <property type="evidence" value="ECO:0007669"/>
    <property type="project" value="UniProtKB-SubCell"/>
</dbReference>
<accession>A0A1E4REK3</accession>
<dbReference type="PANTHER" id="PTHR14281:SF0">
    <property type="entry name" value="KINETOCHORE PROTEIN SPC25"/>
    <property type="match status" value="1"/>
</dbReference>
<protein>
    <recommendedName>
        <fullName evidence="11">Kinetochore protein SPC25</fullName>
    </recommendedName>
</protein>
<keyword evidence="11" id="KW-0539">Nucleus</keyword>
<evidence type="ECO:0000256" key="4">
    <source>
        <dbReference type="ARBA" id="ARBA00022454"/>
    </source>
</evidence>
<keyword evidence="7 11" id="KW-0995">Kinetochore</keyword>
<dbReference type="RefSeq" id="XP_020074747.1">
    <property type="nucleotide sequence ID" value="XM_020221775.1"/>
</dbReference>
<evidence type="ECO:0000256" key="10">
    <source>
        <dbReference type="ARBA" id="ARBA00023328"/>
    </source>
</evidence>
<evidence type="ECO:0000256" key="12">
    <source>
        <dbReference type="SAM" id="Coils"/>
    </source>
</evidence>
<evidence type="ECO:0000256" key="5">
    <source>
        <dbReference type="ARBA" id="ARBA00022618"/>
    </source>
</evidence>
<evidence type="ECO:0000256" key="8">
    <source>
        <dbReference type="ARBA" id="ARBA00023054"/>
    </source>
</evidence>
<dbReference type="EMBL" id="KV454544">
    <property type="protein sequence ID" value="ODV65680.1"/>
    <property type="molecule type" value="Genomic_DNA"/>
</dbReference>
<keyword evidence="9 11" id="KW-0131">Cell cycle</keyword>
<dbReference type="GO" id="GO:0007059">
    <property type="term" value="P:chromosome segregation"/>
    <property type="evidence" value="ECO:0007669"/>
    <property type="project" value="InterPro"/>
</dbReference>
<evidence type="ECO:0000256" key="3">
    <source>
        <dbReference type="ARBA" id="ARBA00011562"/>
    </source>
</evidence>
<dbReference type="GeneID" id="30996324"/>
<feature type="coiled-coil region" evidence="12">
    <location>
        <begin position="56"/>
        <end position="146"/>
    </location>
</feature>
<keyword evidence="8 12" id="KW-0175">Coiled coil</keyword>
<name>A0A1E4REK3_9ASCO</name>
<comment type="similarity">
    <text evidence="2 11">Belongs to the SPC25 family.</text>
</comment>
<dbReference type="GO" id="GO:0031262">
    <property type="term" value="C:Ndc80 complex"/>
    <property type="evidence" value="ECO:0007669"/>
    <property type="project" value="InterPro"/>
</dbReference>
<dbReference type="AlphaFoldDB" id="A0A1E4REK3"/>
<evidence type="ECO:0000259" key="13">
    <source>
        <dbReference type="Pfam" id="PF08234"/>
    </source>
</evidence>
<feature type="domain" description="Chromosome segregation protein Spc25 C-terminal" evidence="13">
    <location>
        <begin position="165"/>
        <end position="235"/>
    </location>
</feature>
<comment type="function">
    <text evidence="1 11">Acts as a component of the essential kinetochore-associated NDC80 complex, which is required for chromosome segregation and spindle checkpoint activity.</text>
</comment>
<evidence type="ECO:0000256" key="6">
    <source>
        <dbReference type="ARBA" id="ARBA00022776"/>
    </source>
</evidence>
<dbReference type="OrthoDB" id="4056921at2759"/>
<sequence length="239" mass="28286">MNTGGYGVLAPQNISHIDEFENLQSQMDEFYVRLENSLVDKRTNIMNDKQKHYVRVHELENQEQSMKRNIEQMKVKIDKTKELISKTLEDLQNQQLIVDDLNKKEEHLQELKKSVNKEIEDLNESISKLTNEYDTLKKNLADQVEKDYPELLKYELYLGLKIEVIKENVLRFVFDNIDPHEIDREVWCDVNVGGESLKVERSNPELGQEIIELLENEYDDHKELVIFLKTLRGLLREKI</sequence>
<evidence type="ECO:0000256" key="2">
    <source>
        <dbReference type="ARBA" id="ARBA00006379"/>
    </source>
</evidence>
<evidence type="ECO:0000313" key="14">
    <source>
        <dbReference type="EMBL" id="ODV65680.1"/>
    </source>
</evidence>
<dbReference type="Pfam" id="PF08234">
    <property type="entry name" value="Spindle_Spc25"/>
    <property type="match status" value="1"/>
</dbReference>
<keyword evidence="10 11" id="KW-0137">Centromere</keyword>